<keyword evidence="8" id="KW-0521">NADP</keyword>
<dbReference type="STRING" id="554055.A0A2P6VJL0"/>
<organism evidence="17 18">
    <name type="scientific">Micractinium conductrix</name>
    <dbReference type="NCBI Taxonomy" id="554055"/>
    <lineage>
        <taxon>Eukaryota</taxon>
        <taxon>Viridiplantae</taxon>
        <taxon>Chlorophyta</taxon>
        <taxon>core chlorophytes</taxon>
        <taxon>Trebouxiophyceae</taxon>
        <taxon>Chlorellales</taxon>
        <taxon>Chlorellaceae</taxon>
        <taxon>Chlorella clade</taxon>
        <taxon>Micractinium</taxon>
    </lineage>
</organism>
<evidence type="ECO:0000313" key="18">
    <source>
        <dbReference type="Proteomes" id="UP000239649"/>
    </source>
</evidence>
<dbReference type="PANTHER" id="PTHR48106">
    <property type="entry name" value="QUINONE OXIDOREDUCTASE PIG3-RELATED"/>
    <property type="match status" value="1"/>
</dbReference>
<dbReference type="AlphaFoldDB" id="A0A2P6VJL0"/>
<comment type="catalytic activity">
    <reaction evidence="1 14">
        <text>2 a ubiquinol + O2 = 2 a ubiquinone + 2 H2O</text>
        <dbReference type="Rhea" id="RHEA:30255"/>
        <dbReference type="Rhea" id="RHEA-COMP:9565"/>
        <dbReference type="Rhea" id="RHEA-COMP:9566"/>
        <dbReference type="ChEBI" id="CHEBI:15377"/>
        <dbReference type="ChEBI" id="CHEBI:15379"/>
        <dbReference type="ChEBI" id="CHEBI:16389"/>
        <dbReference type="ChEBI" id="CHEBI:17976"/>
        <dbReference type="EC" id="1.10.3.11"/>
    </reaction>
</comment>
<keyword evidence="6 14" id="KW-0812">Transmembrane</keyword>
<dbReference type="EMBL" id="LHPF02000005">
    <property type="protein sequence ID" value="PSC74291.1"/>
    <property type="molecule type" value="Genomic_DNA"/>
</dbReference>
<keyword evidence="7 14" id="KW-0479">Metal-binding</keyword>
<dbReference type="Pfam" id="PF08240">
    <property type="entry name" value="ADH_N"/>
    <property type="match status" value="1"/>
</dbReference>
<evidence type="ECO:0000259" key="16">
    <source>
        <dbReference type="SMART" id="SM00829"/>
    </source>
</evidence>
<dbReference type="CDD" id="cd05282">
    <property type="entry name" value="ETR_like"/>
    <property type="match status" value="1"/>
</dbReference>
<dbReference type="OrthoDB" id="7482721at2759"/>
<reference evidence="17 18" key="1">
    <citation type="journal article" date="2018" name="Plant J.">
        <title>Genome sequences of Chlorella sorokiniana UTEX 1602 and Micractinium conductrix SAG 241.80: implications to maltose excretion by a green alga.</title>
        <authorList>
            <person name="Arriola M.B."/>
            <person name="Velmurugan N."/>
            <person name="Zhang Y."/>
            <person name="Plunkett M.H."/>
            <person name="Hondzo H."/>
            <person name="Barney B.M."/>
        </authorList>
    </citation>
    <scope>NUCLEOTIDE SEQUENCE [LARGE SCALE GENOMIC DNA]</scope>
    <source>
        <strain evidence="17 18">SAG 241.80</strain>
    </source>
</reference>
<dbReference type="GO" id="GO:0098803">
    <property type="term" value="C:respiratory chain complex"/>
    <property type="evidence" value="ECO:0007669"/>
    <property type="project" value="UniProtKB-UniRule"/>
</dbReference>
<dbReference type="InterPro" id="IPR029404">
    <property type="entry name" value="CDIN1"/>
</dbReference>
<dbReference type="InterPro" id="IPR020843">
    <property type="entry name" value="ER"/>
</dbReference>
<dbReference type="PANTHER" id="PTHR48106:SF2">
    <property type="entry name" value="ZN2+-BINDING DEHYDROGENASE"/>
    <property type="match status" value="1"/>
</dbReference>
<evidence type="ECO:0000256" key="7">
    <source>
        <dbReference type="ARBA" id="ARBA00022723"/>
    </source>
</evidence>
<feature type="transmembrane region" description="Helical" evidence="15">
    <location>
        <begin position="76"/>
        <end position="100"/>
    </location>
</feature>
<comment type="subcellular location">
    <subcellularLocation>
        <location evidence="2">Membrane</location>
    </subcellularLocation>
</comment>
<dbReference type="Gene3D" id="3.40.50.720">
    <property type="entry name" value="NAD(P)-binding Rossmann-like Domain"/>
    <property type="match status" value="1"/>
</dbReference>
<evidence type="ECO:0000256" key="2">
    <source>
        <dbReference type="ARBA" id="ARBA00004370"/>
    </source>
</evidence>
<dbReference type="Gene3D" id="1.20.1260.140">
    <property type="entry name" value="Alternative oxidase"/>
    <property type="match status" value="1"/>
</dbReference>
<evidence type="ECO:0000256" key="15">
    <source>
        <dbReference type="SAM" id="Phobius"/>
    </source>
</evidence>
<dbReference type="InterPro" id="IPR011032">
    <property type="entry name" value="GroES-like_sf"/>
</dbReference>
<keyword evidence="9 14" id="KW-0249">Electron transport</keyword>
<name>A0A2P6VJL0_9CHLO</name>
<evidence type="ECO:0000256" key="4">
    <source>
        <dbReference type="ARBA" id="ARBA00022448"/>
    </source>
</evidence>
<dbReference type="InterPro" id="IPR002680">
    <property type="entry name" value="AOX"/>
</dbReference>
<comment type="caution">
    <text evidence="17">The sequence shown here is derived from an EMBL/GenBank/DDBJ whole genome shotgun (WGS) entry which is preliminary data.</text>
</comment>
<dbReference type="InterPro" id="IPR036291">
    <property type="entry name" value="NAD(P)-bd_dom_sf"/>
</dbReference>
<dbReference type="Pfam" id="PF14811">
    <property type="entry name" value="TPD"/>
    <property type="match status" value="1"/>
</dbReference>
<dbReference type="Pfam" id="PF01786">
    <property type="entry name" value="AOX"/>
    <property type="match status" value="1"/>
</dbReference>
<gene>
    <name evidence="17" type="ORF">C2E20_2717</name>
</gene>
<dbReference type="SUPFAM" id="SSF51735">
    <property type="entry name" value="NAD(P)-binding Rossmann-fold domains"/>
    <property type="match status" value="1"/>
</dbReference>
<protein>
    <recommendedName>
        <fullName evidence="14">Ubiquinol oxidase</fullName>
        <ecNumber evidence="14">1.10.3.11</ecNumber>
    </recommendedName>
</protein>
<keyword evidence="4" id="KW-0813">Transport</keyword>
<evidence type="ECO:0000256" key="3">
    <source>
        <dbReference type="ARBA" id="ARBA00008388"/>
    </source>
</evidence>
<dbReference type="GO" id="GO:0102721">
    <property type="term" value="F:ubiquinol:oxygen oxidoreductase activity"/>
    <property type="evidence" value="ECO:0007669"/>
    <property type="project" value="UniProtKB-EC"/>
</dbReference>
<dbReference type="GO" id="GO:0009916">
    <property type="term" value="F:alternative oxidase activity"/>
    <property type="evidence" value="ECO:0007669"/>
    <property type="project" value="UniProtKB-UniRule"/>
</dbReference>
<evidence type="ECO:0000313" key="17">
    <source>
        <dbReference type="EMBL" id="PSC74291.1"/>
    </source>
</evidence>
<comment type="similarity">
    <text evidence="3 14">Belongs to the alternative oxidase family.</text>
</comment>
<evidence type="ECO:0000256" key="9">
    <source>
        <dbReference type="ARBA" id="ARBA00022982"/>
    </source>
</evidence>
<keyword evidence="13 14" id="KW-0472">Membrane</keyword>
<dbReference type="InterPro" id="IPR013149">
    <property type="entry name" value="ADH-like_C"/>
</dbReference>
<dbReference type="Proteomes" id="UP000239649">
    <property type="component" value="Unassembled WGS sequence"/>
</dbReference>
<evidence type="ECO:0000256" key="1">
    <source>
        <dbReference type="ARBA" id="ARBA00001192"/>
    </source>
</evidence>
<evidence type="ECO:0000256" key="10">
    <source>
        <dbReference type="ARBA" id="ARBA00022989"/>
    </source>
</evidence>
<evidence type="ECO:0000256" key="5">
    <source>
        <dbReference type="ARBA" id="ARBA00022660"/>
    </source>
</evidence>
<sequence length="830" mass="89399">MSRHLHAPGMPASIERCYTAIETQGASYNHDRSVVLNRADNGWVHTLLANAECTRTHGAILAAHTRPPLPARLFQLMFQTLLFLQVFMVWVFLPSVAAAYDAYRSEEQVFNFSQAIRAIDSGRFKGWKGAAAPGMARAFYALHEGALLRDALLRMRADEACIHHVSAVLADLRPGDRNPFITSVTMDRERYVQLLAALTPLPLSAWPHCGALAARFGVSVDTVRSIYSLEVQARVLRSNHVVKSGIGAHARRWLAGADAVQLAFELEFSPCVLLRRLLEALQLGLARERITRVLRFPAQLPSLVDADGLAAVAGAAIEAAAEAAGAAGAQDDSSSRGGLSGGGASSTQLEAAAAALLARLQRDVEACVLCDRCYSPASDAARHAAGNAYEERLNAALAAAGVAFWTEDQLRSRGYHKTPDARLQVPIAVQGHIVNWIDSKATFGDDKLHRQQTAEQYERYVNRFGPGLVIYWHGFIADLNAEENVLLMDRFPTADEIKIVQVLKFNFEQPDEAVAVVEGPVPQPGQGQVLVKLKLRPVNPADIFSVQGVYPGFAPKELPAVPGLEGMGVVESNGPGASQYKPGQRVTAAPFGAAGGNGTWQEYVCVDEGALLAVPDGVSDEAAAQFLVNPVTAYGFFDYLKVPKGGWLLSNAASSVLGRMVIQLGKHLGVRTINVVRSDHHTEELKKLGADEVINSSEEDVVERVKQITGGKGAFAALECVGGEITGKLIEALQDGGVCLIYGAMAAFDFTAGIPPILFRGVKIEGFWLNVFLKSVGERRGQVMVEVMNLLEDGTITPFSGQHFPLEQAAEAIKHAQEPKRGGKAFLESA</sequence>
<dbReference type="GO" id="GO:0070402">
    <property type="term" value="F:NADPH binding"/>
    <property type="evidence" value="ECO:0007669"/>
    <property type="project" value="TreeGrafter"/>
</dbReference>
<dbReference type="Pfam" id="PF00107">
    <property type="entry name" value="ADH_zinc_N"/>
    <property type="match status" value="1"/>
</dbReference>
<evidence type="ECO:0000256" key="14">
    <source>
        <dbReference type="RuleBase" id="RU003779"/>
    </source>
</evidence>
<keyword evidence="11 14" id="KW-0560">Oxidoreductase</keyword>
<evidence type="ECO:0000256" key="6">
    <source>
        <dbReference type="ARBA" id="ARBA00022692"/>
    </source>
</evidence>
<feature type="domain" description="Enoyl reductase (ER)" evidence="16">
    <location>
        <begin position="509"/>
        <end position="827"/>
    </location>
</feature>
<dbReference type="GO" id="GO:0016020">
    <property type="term" value="C:membrane"/>
    <property type="evidence" value="ECO:0007669"/>
    <property type="project" value="UniProtKB-SubCell"/>
</dbReference>
<dbReference type="Gene3D" id="3.90.180.10">
    <property type="entry name" value="Medium-chain alcohol dehydrogenases, catalytic domain"/>
    <property type="match status" value="1"/>
</dbReference>
<evidence type="ECO:0000256" key="12">
    <source>
        <dbReference type="ARBA" id="ARBA00023004"/>
    </source>
</evidence>
<comment type="cofactor">
    <cofactor evidence="14">
        <name>Fe cation</name>
        <dbReference type="ChEBI" id="CHEBI:24875"/>
    </cofactor>
    <text evidence="14">Binds 2 iron ions per subunit.</text>
</comment>
<dbReference type="EC" id="1.10.3.11" evidence="14"/>
<keyword evidence="18" id="KW-1185">Reference proteome</keyword>
<accession>A0A2P6VJL0</accession>
<dbReference type="InterPro" id="IPR038659">
    <property type="entry name" value="AOX_sf"/>
</dbReference>
<evidence type="ECO:0000256" key="13">
    <source>
        <dbReference type="ARBA" id="ARBA00023136"/>
    </source>
</evidence>
<keyword evidence="10 15" id="KW-1133">Transmembrane helix</keyword>
<keyword evidence="5 14" id="KW-0679">Respiratory chain</keyword>
<keyword evidence="12 14" id="KW-0408">Iron</keyword>
<dbReference type="GO" id="GO:0046872">
    <property type="term" value="F:metal ion binding"/>
    <property type="evidence" value="ECO:0007669"/>
    <property type="project" value="UniProtKB-UniRule"/>
</dbReference>
<dbReference type="SMART" id="SM00829">
    <property type="entry name" value="PKS_ER"/>
    <property type="match status" value="1"/>
</dbReference>
<evidence type="ECO:0000256" key="8">
    <source>
        <dbReference type="ARBA" id="ARBA00022857"/>
    </source>
</evidence>
<proteinExistence type="inferred from homology"/>
<dbReference type="SUPFAM" id="SSF50129">
    <property type="entry name" value="GroES-like"/>
    <property type="match status" value="1"/>
</dbReference>
<dbReference type="InterPro" id="IPR013154">
    <property type="entry name" value="ADH-like_N"/>
</dbReference>
<evidence type="ECO:0000256" key="11">
    <source>
        <dbReference type="ARBA" id="ARBA00023002"/>
    </source>
</evidence>
<dbReference type="GO" id="GO:0106292">
    <property type="term" value="F:superoxide-generating NADPH oxidase activity"/>
    <property type="evidence" value="ECO:0007669"/>
    <property type="project" value="UniProtKB-ARBA"/>
</dbReference>